<gene>
    <name evidence="8" type="ORF">TWF481_000246</name>
</gene>
<dbReference type="InterPro" id="IPR004358">
    <property type="entry name" value="Sig_transdc_His_kin-like_C"/>
</dbReference>
<dbReference type="CDD" id="cd17546">
    <property type="entry name" value="REC_hyHK_CKI1_RcsC-like"/>
    <property type="match status" value="1"/>
</dbReference>
<dbReference type="PRINTS" id="PR00344">
    <property type="entry name" value="BCTRLSENSOR"/>
</dbReference>
<keyword evidence="1 2" id="KW-0597">Phosphoprotein</keyword>
<dbReference type="InterPro" id="IPR036097">
    <property type="entry name" value="HisK_dim/P_sf"/>
</dbReference>
<evidence type="ECO:0000256" key="1">
    <source>
        <dbReference type="ARBA" id="ARBA00022553"/>
    </source>
</evidence>
<evidence type="ECO:0000259" key="4">
    <source>
        <dbReference type="PROSITE" id="PS50109"/>
    </source>
</evidence>
<dbReference type="SMART" id="SM00091">
    <property type="entry name" value="PAS"/>
    <property type="match status" value="2"/>
</dbReference>
<comment type="caution">
    <text evidence="8">The sequence shown here is derived from an EMBL/GenBank/DDBJ whole genome shotgun (WGS) entry which is preliminary data.</text>
</comment>
<dbReference type="PROSITE" id="PS50110">
    <property type="entry name" value="RESPONSE_REGULATORY"/>
    <property type="match status" value="1"/>
</dbReference>
<feature type="region of interest" description="Disordered" evidence="3">
    <location>
        <begin position="999"/>
        <end position="1029"/>
    </location>
</feature>
<dbReference type="CDD" id="cd00130">
    <property type="entry name" value="PAS"/>
    <property type="match status" value="1"/>
</dbReference>
<proteinExistence type="predicted"/>
<dbReference type="Gene3D" id="3.40.50.2300">
    <property type="match status" value="1"/>
</dbReference>
<dbReference type="SMART" id="SM00448">
    <property type="entry name" value="REC"/>
    <property type="match status" value="1"/>
</dbReference>
<dbReference type="SUPFAM" id="SSF52172">
    <property type="entry name" value="CheY-like"/>
    <property type="match status" value="1"/>
</dbReference>
<dbReference type="Gene3D" id="3.30.565.10">
    <property type="entry name" value="Histidine kinase-like ATPase, C-terminal domain"/>
    <property type="match status" value="1"/>
</dbReference>
<feature type="domain" description="PAS" evidence="6">
    <location>
        <begin position="5"/>
        <end position="50"/>
    </location>
</feature>
<feature type="modified residue" description="4-aspartylphosphate" evidence="2">
    <location>
        <position position="1086"/>
    </location>
</feature>
<dbReference type="AlphaFoldDB" id="A0AAV9WP87"/>
<feature type="domain" description="Histidine kinase" evidence="4">
    <location>
        <begin position="695"/>
        <end position="967"/>
    </location>
</feature>
<keyword evidence="9" id="KW-1185">Reference proteome</keyword>
<dbReference type="InterPro" id="IPR005467">
    <property type="entry name" value="His_kinase_dom"/>
</dbReference>
<accession>A0AAV9WP87</accession>
<dbReference type="InterPro" id="IPR050956">
    <property type="entry name" value="2C_system_His_kinase"/>
</dbReference>
<evidence type="ECO:0000313" key="8">
    <source>
        <dbReference type="EMBL" id="KAK6511325.1"/>
    </source>
</evidence>
<organism evidence="8 9">
    <name type="scientific">Arthrobotrys musiformis</name>
    <dbReference type="NCBI Taxonomy" id="47236"/>
    <lineage>
        <taxon>Eukaryota</taxon>
        <taxon>Fungi</taxon>
        <taxon>Dikarya</taxon>
        <taxon>Ascomycota</taxon>
        <taxon>Pezizomycotina</taxon>
        <taxon>Orbiliomycetes</taxon>
        <taxon>Orbiliales</taxon>
        <taxon>Orbiliaceae</taxon>
        <taxon>Arthrobotrys</taxon>
    </lineage>
</organism>
<dbReference type="GO" id="GO:0000155">
    <property type="term" value="F:phosphorelay sensor kinase activity"/>
    <property type="evidence" value="ECO:0007669"/>
    <property type="project" value="InterPro"/>
</dbReference>
<evidence type="ECO:0000256" key="2">
    <source>
        <dbReference type="PROSITE-ProRule" id="PRU00169"/>
    </source>
</evidence>
<sequence>MGLAYQDYLVEFIRTDTRPTFILDAPNEAIVYTNSAFDKLLGDSHDKLLGVIRSATGDKTSVLEFQRLQLQTSFGNYQVILRGITLNGSRDGCYVGTLSLDAGSPPVADAKRRSSASSAISPRTVSANSNGNTNTNFGHKTFRSLSMLAVTQTLSQAQEAVIRSNGGFLPSLDWTVPECPIPFGETRKHFNLFHSIDWAKTSVGSMTSWSTSLRTAVNTIMYMNQPIVLYAGYEYVNIYNLAWGLQVAQERHPYIMAKTVPEAWPEGHEYLVPLIDKTLLGETVIREAALFFLNKSVSGEESYVSFILSPAIDDQGFYLGTFAYAVFETESIIKKRHTKSLQVLGSKLVQVKELGHQSGFWTAILEALDETPRDSPFAILYCVSEDGRRCEYVGSRGLDPKVCGSIDLDGLGDDKSQVFRERLIHTYGQTKSAIREPLSAYEHSTLHGMPYRGFGTCQDAITLPIRKHSGMAQAFLIIGQNHRRPYDSIYQEWLNGIQSIISTSVSKIWSVRDEERLQLESKLAEMARAHSLKITQTLDKKKKELRESETLFTRTAESVPVGLVCINNDGQIIFANDAWWRICGMDRSGGPDVWDKYLYVEDRERIVTVFNKLVEDRGSMAEEFRFGNDSRPGSRGFTTWCRNSIHPSYDDDGNFTGWFGTLVDITSIKLAEEYQRELTAEAVERKRQQDNFIDVTSHELRNPLSAILQSADEIQMTLDALIDIDADPAALAAIQEAADTILACGEHQKKIIDDILNLSKLDAGLLTVDPVPAQPHDIIRRGMRIFVPELKSKGITAQFTLSDNFVADCMRDWWMVDPARLMQVLINLVTNAIKFTSQKNGAKEICVVLDSSKARPSFTDNFLDEVDAAANEPSLITNTDKSQPTSSEGGMYMLVHVKDTGIGISKEMQAVLGQRFHQAPKTHVSYGGSGLGLFIARRLCFLLGGELHFDSDLGVGSTFSFFFHAQRTDPPATHTNLPSPNEPVKRTYSFGSDTKSAAEDFISHTRRPSKPPPVRVQKGGDRKPLSKRPRLGDGYRVLVVEDNILNQKILRKQLAAQGCETVTANNGEEALDLLKTGARFTIVLMDMEMPVMDGATATGLIREYEAQAGGHVPIIGTSANARFEQVQFMINAGMDDVITKPFLILDLMEKIRQVLHRLSPHARISETPLSPRQLPSSPSPRS</sequence>
<dbReference type="CDD" id="cd00082">
    <property type="entry name" value="HisKA"/>
    <property type="match status" value="1"/>
</dbReference>
<evidence type="ECO:0000256" key="3">
    <source>
        <dbReference type="SAM" id="MobiDB-lite"/>
    </source>
</evidence>
<dbReference type="InterPro" id="IPR035965">
    <property type="entry name" value="PAS-like_dom_sf"/>
</dbReference>
<dbReference type="InterPro" id="IPR011006">
    <property type="entry name" value="CheY-like_superfamily"/>
</dbReference>
<dbReference type="InterPro" id="IPR001789">
    <property type="entry name" value="Sig_transdc_resp-reg_receiver"/>
</dbReference>
<evidence type="ECO:0000313" key="9">
    <source>
        <dbReference type="Proteomes" id="UP001370758"/>
    </source>
</evidence>
<reference evidence="8 9" key="1">
    <citation type="submission" date="2023-08" db="EMBL/GenBank/DDBJ databases">
        <authorList>
            <person name="Palmer J.M."/>
        </authorList>
    </citation>
    <scope>NUCLEOTIDE SEQUENCE [LARGE SCALE GENOMIC DNA]</scope>
    <source>
        <strain evidence="8 9">TWF481</strain>
    </source>
</reference>
<dbReference type="EMBL" id="JAVHJL010000001">
    <property type="protein sequence ID" value="KAK6511325.1"/>
    <property type="molecule type" value="Genomic_DNA"/>
</dbReference>
<dbReference type="InterPro" id="IPR003594">
    <property type="entry name" value="HATPase_dom"/>
</dbReference>
<feature type="domain" description="PAC" evidence="7">
    <location>
        <begin position="620"/>
        <end position="677"/>
    </location>
</feature>
<dbReference type="Pfam" id="PF00072">
    <property type="entry name" value="Response_reg"/>
    <property type="match status" value="1"/>
</dbReference>
<dbReference type="PROSITE" id="PS50109">
    <property type="entry name" value="HIS_KIN"/>
    <property type="match status" value="1"/>
</dbReference>
<evidence type="ECO:0000259" key="7">
    <source>
        <dbReference type="PROSITE" id="PS50113"/>
    </source>
</evidence>
<dbReference type="SUPFAM" id="SSF47384">
    <property type="entry name" value="Homodimeric domain of signal transducing histidine kinase"/>
    <property type="match status" value="1"/>
</dbReference>
<feature type="region of interest" description="Disordered" evidence="3">
    <location>
        <begin position="111"/>
        <end position="134"/>
    </location>
</feature>
<dbReference type="NCBIfam" id="TIGR00229">
    <property type="entry name" value="sensory_box"/>
    <property type="match status" value="1"/>
</dbReference>
<dbReference type="InterPro" id="IPR000700">
    <property type="entry name" value="PAS-assoc_C"/>
</dbReference>
<name>A0AAV9WP87_9PEZI</name>
<dbReference type="InterPro" id="IPR000014">
    <property type="entry name" value="PAS"/>
</dbReference>
<dbReference type="PROSITE" id="PS50112">
    <property type="entry name" value="PAS"/>
    <property type="match status" value="1"/>
</dbReference>
<dbReference type="Gene3D" id="1.10.287.130">
    <property type="match status" value="1"/>
</dbReference>
<protein>
    <submittedName>
        <fullName evidence="8">Uncharacterized protein</fullName>
    </submittedName>
</protein>
<dbReference type="InterPro" id="IPR036890">
    <property type="entry name" value="HATPase_C_sf"/>
</dbReference>
<dbReference type="Gene3D" id="3.30.450.20">
    <property type="entry name" value="PAS domain"/>
    <property type="match status" value="1"/>
</dbReference>
<feature type="compositionally biased region" description="Low complexity" evidence="3">
    <location>
        <begin position="115"/>
        <end position="126"/>
    </location>
</feature>
<dbReference type="SMART" id="SM00388">
    <property type="entry name" value="HisKA"/>
    <property type="match status" value="1"/>
</dbReference>
<dbReference type="Pfam" id="PF13426">
    <property type="entry name" value="PAS_9"/>
    <property type="match status" value="1"/>
</dbReference>
<dbReference type="PANTHER" id="PTHR43719">
    <property type="entry name" value="TWO-COMPONENT HISTIDINE KINASE"/>
    <property type="match status" value="1"/>
</dbReference>
<dbReference type="SUPFAM" id="SSF55785">
    <property type="entry name" value="PYP-like sensor domain (PAS domain)"/>
    <property type="match status" value="1"/>
</dbReference>
<dbReference type="PANTHER" id="PTHR43719:SF60">
    <property type="entry name" value="HISTIDINE KINASE G2"/>
    <property type="match status" value="1"/>
</dbReference>
<dbReference type="Proteomes" id="UP001370758">
    <property type="component" value="Unassembled WGS sequence"/>
</dbReference>
<dbReference type="Pfam" id="PF00512">
    <property type="entry name" value="HisKA"/>
    <property type="match status" value="1"/>
</dbReference>
<feature type="domain" description="Response regulatory" evidence="5">
    <location>
        <begin position="1036"/>
        <end position="1155"/>
    </location>
</feature>
<dbReference type="PROSITE" id="PS50113">
    <property type="entry name" value="PAC"/>
    <property type="match status" value="1"/>
</dbReference>
<dbReference type="InterPro" id="IPR003661">
    <property type="entry name" value="HisK_dim/P_dom"/>
</dbReference>
<evidence type="ECO:0000259" key="5">
    <source>
        <dbReference type="PROSITE" id="PS50110"/>
    </source>
</evidence>
<dbReference type="SUPFAM" id="SSF55874">
    <property type="entry name" value="ATPase domain of HSP90 chaperone/DNA topoisomerase II/histidine kinase"/>
    <property type="match status" value="1"/>
</dbReference>
<dbReference type="SMART" id="SM00387">
    <property type="entry name" value="HATPase_c"/>
    <property type="match status" value="1"/>
</dbReference>
<dbReference type="Pfam" id="PF02518">
    <property type="entry name" value="HATPase_c"/>
    <property type="match status" value="1"/>
</dbReference>
<evidence type="ECO:0000259" key="6">
    <source>
        <dbReference type="PROSITE" id="PS50112"/>
    </source>
</evidence>